<accession>A0A4S4EN80</accession>
<keyword evidence="5" id="KW-1185">Reference proteome</keyword>
<dbReference type="PANTHER" id="PTHR31580">
    <property type="entry name" value="FILAMENT-LIKE PLANT PROTEIN 4"/>
    <property type="match status" value="1"/>
</dbReference>
<gene>
    <name evidence="4" type="ORF">TEA_011448</name>
</gene>
<sequence>MDNKTWLWRKRSSEKTIVANNKSDFSSQGIEEEILATEKEASLERSLENLNEKLASVICEVNAKDELLARHAKIAEEAIADREKAEAAAVSLKQELDKALQQKISSNERLTQLNAALKESTHQLSLVREEQEQRIRDAVMKTSKEFEEAQKKLEEKLTEKSEMLANLTVENSRLSKAFLVNEKLMEDLSKHKSQAEVEFNTLMATLDSVEKENDFLKYEFRMLEKELEIRNEEIEFNRLSADVSHKQHMESEKKISKLEAECQRLRVLVRKRLPGPAALAKMKSEVEILGQNQSEMRRKSNPITGSLIVRDSGIANPPDIPNKTISFLIERLYDVEEENKTLKEILAKKEDELHFSQIVCAQTASKLSTVEAQFGELSKGEKSVELAHKIFGVSDMSLMDDFVEMEKLAIVTVDTPMGNSYTSLDASNVLEISSDESGGYHLDPSGKELVPVVQGQSSDIKQEIQTKDESTRKGYDWLQDVLKLILDQNHKSKRSFDDLLEDIRIGLSYMNYSCDSEANKEESSNRPAASAPIPISGYITWKSPNISSKVGSLDGVPHSETWVEETTDQHSQSNMNSSIRKTIELIRRIDPASLKNGYVPDNCLERDRNTYPFKLLPTPSEYLVCVFRWKSCELGTVLQQFVRTCDDLLDGKVKFENFAAELTSALDWIINNCIISSDVSIMRDEIKKRLDFDKSPSAIKLGGVDSPFSESDKVHRSEEHSMHVWEENMGLKDELKNMESSQKDQEARLRSANDKSEALMNQVRESERSIGNLQMELKSLKESKGMVEGQMESQKLINEDLDTQLTVTKVKLNEVVHKLSSLEVELDDKCQCCEELKATCLELQLQLESITSKEVLKDNIDQEERLLQTGWEITAASAKLAECQETILNLGKQLNALASQRETSVFNKVVSTTNNKKLRQWSPLRDRMLAVDDAETGDLNSPKTKEIIRSTVEAKKPSIPEACIGSKHEAHTAAAVGSLAIVPSKKRRGGVGFLRKLLMRRKRGNIKKTSQSFAT</sequence>
<comment type="similarity">
    <text evidence="1">Belongs to the FPP family.</text>
</comment>
<evidence type="ECO:0000256" key="3">
    <source>
        <dbReference type="SAM" id="Coils"/>
    </source>
</evidence>
<evidence type="ECO:0000313" key="5">
    <source>
        <dbReference type="Proteomes" id="UP000306102"/>
    </source>
</evidence>
<proteinExistence type="inferred from homology"/>
<dbReference type="SUPFAM" id="SSF75704">
    <property type="entry name" value="Mitotic arrest deficient-like 1, Mad1"/>
    <property type="match status" value="1"/>
</dbReference>
<dbReference type="EMBL" id="SDRB02003508">
    <property type="protein sequence ID" value="THG17536.1"/>
    <property type="molecule type" value="Genomic_DNA"/>
</dbReference>
<comment type="caution">
    <text evidence="4">The sequence shown here is derived from an EMBL/GenBank/DDBJ whole genome shotgun (WGS) entry which is preliminary data.</text>
</comment>
<protein>
    <recommendedName>
        <fullName evidence="6">Filament-like plant protein 7</fullName>
    </recommendedName>
</protein>
<keyword evidence="2 3" id="KW-0175">Coiled coil</keyword>
<evidence type="ECO:0000313" key="4">
    <source>
        <dbReference type="EMBL" id="THG17536.1"/>
    </source>
</evidence>
<dbReference type="Pfam" id="PF05911">
    <property type="entry name" value="FPP"/>
    <property type="match status" value="1"/>
</dbReference>
<dbReference type="AlphaFoldDB" id="A0A4S4EN80"/>
<reference evidence="4 5" key="1">
    <citation type="journal article" date="2018" name="Proc. Natl. Acad. Sci. U.S.A.">
        <title>Draft genome sequence of Camellia sinensis var. sinensis provides insights into the evolution of the tea genome and tea quality.</title>
        <authorList>
            <person name="Wei C."/>
            <person name="Yang H."/>
            <person name="Wang S."/>
            <person name="Zhao J."/>
            <person name="Liu C."/>
            <person name="Gao L."/>
            <person name="Xia E."/>
            <person name="Lu Y."/>
            <person name="Tai Y."/>
            <person name="She G."/>
            <person name="Sun J."/>
            <person name="Cao H."/>
            <person name="Tong W."/>
            <person name="Gao Q."/>
            <person name="Li Y."/>
            <person name="Deng W."/>
            <person name="Jiang X."/>
            <person name="Wang W."/>
            <person name="Chen Q."/>
            <person name="Zhang S."/>
            <person name="Li H."/>
            <person name="Wu J."/>
            <person name="Wang P."/>
            <person name="Li P."/>
            <person name="Shi C."/>
            <person name="Zheng F."/>
            <person name="Jian J."/>
            <person name="Huang B."/>
            <person name="Shan D."/>
            <person name="Shi M."/>
            <person name="Fang C."/>
            <person name="Yue Y."/>
            <person name="Li F."/>
            <person name="Li D."/>
            <person name="Wei S."/>
            <person name="Han B."/>
            <person name="Jiang C."/>
            <person name="Yin Y."/>
            <person name="Xia T."/>
            <person name="Zhang Z."/>
            <person name="Bennetzen J.L."/>
            <person name="Zhao S."/>
            <person name="Wan X."/>
        </authorList>
    </citation>
    <scope>NUCLEOTIDE SEQUENCE [LARGE SCALE GENOMIC DNA]</scope>
    <source>
        <strain evidence="5">cv. Shuchazao</strain>
        <tissue evidence="4">Leaf</tissue>
    </source>
</reference>
<evidence type="ECO:0000256" key="2">
    <source>
        <dbReference type="ARBA" id="ARBA00023054"/>
    </source>
</evidence>
<dbReference type="InterPro" id="IPR008587">
    <property type="entry name" value="FPP_plant"/>
</dbReference>
<dbReference type="Proteomes" id="UP000306102">
    <property type="component" value="Unassembled WGS sequence"/>
</dbReference>
<evidence type="ECO:0000256" key="1">
    <source>
        <dbReference type="ARBA" id="ARBA00005921"/>
    </source>
</evidence>
<organism evidence="4 5">
    <name type="scientific">Camellia sinensis var. sinensis</name>
    <name type="common">China tea</name>
    <dbReference type="NCBI Taxonomy" id="542762"/>
    <lineage>
        <taxon>Eukaryota</taxon>
        <taxon>Viridiplantae</taxon>
        <taxon>Streptophyta</taxon>
        <taxon>Embryophyta</taxon>
        <taxon>Tracheophyta</taxon>
        <taxon>Spermatophyta</taxon>
        <taxon>Magnoliopsida</taxon>
        <taxon>eudicotyledons</taxon>
        <taxon>Gunneridae</taxon>
        <taxon>Pentapetalae</taxon>
        <taxon>asterids</taxon>
        <taxon>Ericales</taxon>
        <taxon>Theaceae</taxon>
        <taxon>Camellia</taxon>
    </lineage>
</organism>
<feature type="coiled-coil region" evidence="3">
    <location>
        <begin position="728"/>
        <end position="783"/>
    </location>
</feature>
<feature type="coiled-coil region" evidence="3">
    <location>
        <begin position="40"/>
        <end position="268"/>
    </location>
</feature>
<dbReference type="SUPFAM" id="SSF57997">
    <property type="entry name" value="Tropomyosin"/>
    <property type="match status" value="1"/>
</dbReference>
<dbReference type="PANTHER" id="PTHR31580:SF8">
    <property type="entry name" value="FILAMENT-LIKE PROTEIN (DUF869)"/>
    <property type="match status" value="1"/>
</dbReference>
<evidence type="ECO:0008006" key="6">
    <source>
        <dbReference type="Google" id="ProtNLM"/>
    </source>
</evidence>
<name>A0A4S4EN80_CAMSN</name>